<keyword evidence="4" id="KW-0378">Hydrolase</keyword>
<organism evidence="10 11">
    <name type="scientific">Streptomyces genisteinicus</name>
    <dbReference type="NCBI Taxonomy" id="2768068"/>
    <lineage>
        <taxon>Bacteria</taxon>
        <taxon>Bacillati</taxon>
        <taxon>Actinomycetota</taxon>
        <taxon>Actinomycetes</taxon>
        <taxon>Kitasatosporales</taxon>
        <taxon>Streptomycetaceae</taxon>
        <taxon>Streptomyces</taxon>
    </lineage>
</organism>
<dbReference type="CDD" id="cd08996">
    <property type="entry name" value="GH32_FFase"/>
    <property type="match status" value="1"/>
</dbReference>
<dbReference type="Pfam" id="PF13385">
    <property type="entry name" value="Laminin_G_3"/>
    <property type="match status" value="1"/>
</dbReference>
<evidence type="ECO:0000256" key="3">
    <source>
        <dbReference type="ARBA" id="ARBA00022729"/>
    </source>
</evidence>
<dbReference type="SUPFAM" id="SSF75005">
    <property type="entry name" value="Arabinanase/levansucrase/invertase"/>
    <property type="match status" value="1"/>
</dbReference>
<dbReference type="Gene3D" id="2.60.120.560">
    <property type="entry name" value="Exo-inulinase, domain 1"/>
    <property type="match status" value="1"/>
</dbReference>
<proteinExistence type="inferred from homology"/>
<dbReference type="SMART" id="SM00560">
    <property type="entry name" value="LamGL"/>
    <property type="match status" value="1"/>
</dbReference>
<evidence type="ECO:0000313" key="10">
    <source>
        <dbReference type="EMBL" id="QNP66003.1"/>
    </source>
</evidence>
<comment type="similarity">
    <text evidence="1">Belongs to the glycosyl hydrolase 32 family.</text>
</comment>
<dbReference type="InterPro" id="IPR001362">
    <property type="entry name" value="Glyco_hydro_32"/>
</dbReference>
<feature type="region of interest" description="Disordered" evidence="7">
    <location>
        <begin position="278"/>
        <end position="297"/>
    </location>
</feature>
<evidence type="ECO:0000256" key="6">
    <source>
        <dbReference type="ARBA" id="ARBA00023295"/>
    </source>
</evidence>
<dbReference type="InterPro" id="IPR023296">
    <property type="entry name" value="Glyco_hydro_beta-prop_sf"/>
</dbReference>
<keyword evidence="3 8" id="KW-0732">Signal</keyword>
<accession>A0A7H0HZN7</accession>
<reference evidence="10 11" key="1">
    <citation type="submission" date="2020-08" db="EMBL/GenBank/DDBJ databases">
        <title>A novel species.</title>
        <authorList>
            <person name="Gao J."/>
        </authorList>
    </citation>
    <scope>NUCLEOTIDE SEQUENCE [LARGE SCALE GENOMIC DNA]</scope>
    <source>
        <strain evidence="10 11">CRPJ-33</strain>
    </source>
</reference>
<dbReference type="PANTHER" id="PTHR43101">
    <property type="entry name" value="BETA-FRUCTOSIDASE"/>
    <property type="match status" value="1"/>
</dbReference>
<dbReference type="Pfam" id="PF00251">
    <property type="entry name" value="Glyco_hydro_32N"/>
    <property type="match status" value="1"/>
</dbReference>
<evidence type="ECO:0000259" key="9">
    <source>
        <dbReference type="SMART" id="SM00560"/>
    </source>
</evidence>
<dbReference type="InterPro" id="IPR013148">
    <property type="entry name" value="Glyco_hydro_32_N"/>
</dbReference>
<evidence type="ECO:0000256" key="1">
    <source>
        <dbReference type="ARBA" id="ARBA00009902"/>
    </source>
</evidence>
<feature type="chain" id="PRO_5028833025" description="beta-fructofuranosidase" evidence="8">
    <location>
        <begin position="29"/>
        <end position="978"/>
    </location>
</feature>
<keyword evidence="11" id="KW-1185">Reference proteome</keyword>
<dbReference type="PANTHER" id="PTHR43101:SF1">
    <property type="entry name" value="BETA-FRUCTOSIDASE"/>
    <property type="match status" value="1"/>
</dbReference>
<name>A0A7H0HZN7_9ACTN</name>
<dbReference type="InterPro" id="IPR006558">
    <property type="entry name" value="LamG-like"/>
</dbReference>
<dbReference type="InterPro" id="IPR013189">
    <property type="entry name" value="Glyco_hydro_32_C"/>
</dbReference>
<feature type="compositionally biased region" description="Basic and acidic residues" evidence="7">
    <location>
        <begin position="281"/>
        <end position="297"/>
    </location>
</feature>
<gene>
    <name evidence="10" type="ORF">IAG43_25835</name>
</gene>
<evidence type="ECO:0000256" key="8">
    <source>
        <dbReference type="SAM" id="SignalP"/>
    </source>
</evidence>
<dbReference type="GO" id="GO:0005975">
    <property type="term" value="P:carbohydrate metabolic process"/>
    <property type="evidence" value="ECO:0007669"/>
    <property type="project" value="InterPro"/>
</dbReference>
<keyword evidence="6" id="KW-0326">Glycosidase</keyword>
<evidence type="ECO:0000256" key="5">
    <source>
        <dbReference type="ARBA" id="ARBA00023157"/>
    </source>
</evidence>
<keyword evidence="5" id="KW-1015">Disulfide bond</keyword>
<dbReference type="Gene3D" id="2.115.10.20">
    <property type="entry name" value="Glycosyl hydrolase domain, family 43"/>
    <property type="match status" value="1"/>
</dbReference>
<dbReference type="Proteomes" id="UP000516230">
    <property type="component" value="Chromosome"/>
</dbReference>
<sequence length="978" mass="106722">MRRRTALRVVSAAVGGAVVPLSFAPAFAATGGQPEGPQKPTARWDFDERSGAVAREAVSGSAAPVDYVFNDARYKPDSDPVRRRGVQGRALYFDGYSTCVTAEGPGKLDLAGGMTVDVWIAPYAYEHGIDGKPQALVNQHDPGARTGFLLGLRRFGQIVFQLGFGTDLVEVKGDPDRPAAKGRWSHVTATYDPAAHQLRLYLDGRLIGTTATPDKAPEPAPGEPLLIGKHNRPTLLNGEFHANMYMGLMDSLAIRPGALDDATAQREHAEKIAALPGHRVPRPDLTHHRSRFDGDRHRPQFHMLPPWHWMNEPHAPVYFKGKYHIFYQHDPLGPFWGQIHWGHAVSTDMVHWRDLPIALAPAADSAGPDGIWSGSACVDGDRGPVLFFTGGDDRLPYRQRTGLAVSTYQTDGDTDLPTWTMRSEPVTEAPANLPAGPGTAWAENFRDPFVWEEDGVWYQLVGSGIVDYDGAQVTRKHGGTALVYTARRPEGPWTYQGPLHWNDLATLPEPGEVWELPVLLPLPGPRGRRTGKHILLICPWWEGFNPNAVKHTYYWIGTFDKREHRFVPDHEKPREFDFGEHFTGPSGFVTPDGRSVVFSITQDRRTEQQHAQSGWAHNAGMPVSVSLRQDGTLGVEPIAEAAGLRGPRLARIRHASVAGANRRLAAVSGDLLDIHAVIEPRGARTITLAVRACADGTEETLLTYDTDERRFLIDRGRSSLDPDVRKGIHGGNVELDGGRLTLRVLLDRSMLEAYVNGTNSITSRIYPTREDATGLRLAADGGSARIVSLDVWRMNGAYDTPTTPAAYDPPRPADVDALPNHDFATGDLTGWTVVSGTTFSDANVTTRTDWGWGGPFYQAETEADPTGHHLWGFNPAGGGDGATGVLRSATVVLGGDGVVDLLVSGGNDPDRLYAAAVRARDGKVLAKATGRSTEQYRRVVFDLSAHIGDRIYIEVVDQADGGWGHINVADVNVPVRRP</sequence>
<dbReference type="KEGG" id="sgj:IAG43_25835"/>
<feature type="domain" description="LamG-like jellyroll fold" evidence="9">
    <location>
        <begin position="112"/>
        <end position="262"/>
    </location>
</feature>
<protein>
    <recommendedName>
        <fullName evidence="2">beta-fructofuranosidase</fullName>
        <ecNumber evidence="2">3.2.1.26</ecNumber>
    </recommendedName>
</protein>
<evidence type="ECO:0000256" key="2">
    <source>
        <dbReference type="ARBA" id="ARBA00012758"/>
    </source>
</evidence>
<evidence type="ECO:0000313" key="11">
    <source>
        <dbReference type="Proteomes" id="UP000516230"/>
    </source>
</evidence>
<evidence type="ECO:0000256" key="4">
    <source>
        <dbReference type="ARBA" id="ARBA00022801"/>
    </source>
</evidence>
<dbReference type="EC" id="3.2.1.26" evidence="2"/>
<dbReference type="Gene3D" id="2.60.120.200">
    <property type="match status" value="1"/>
</dbReference>
<dbReference type="GO" id="GO:0004564">
    <property type="term" value="F:beta-fructofuranosidase activity"/>
    <property type="evidence" value="ECO:0007669"/>
    <property type="project" value="UniProtKB-EC"/>
</dbReference>
<dbReference type="AlphaFoldDB" id="A0A7H0HZN7"/>
<dbReference type="SUPFAM" id="SSF49899">
    <property type="entry name" value="Concanavalin A-like lectins/glucanases"/>
    <property type="match status" value="2"/>
</dbReference>
<feature type="signal peptide" evidence="8">
    <location>
        <begin position="1"/>
        <end position="28"/>
    </location>
</feature>
<dbReference type="Pfam" id="PF08244">
    <property type="entry name" value="Glyco_hydro_32C"/>
    <property type="match status" value="1"/>
</dbReference>
<dbReference type="SMART" id="SM00640">
    <property type="entry name" value="Glyco_32"/>
    <property type="match status" value="1"/>
</dbReference>
<dbReference type="InterPro" id="IPR013320">
    <property type="entry name" value="ConA-like_dom_sf"/>
</dbReference>
<dbReference type="InterPro" id="IPR051214">
    <property type="entry name" value="GH32_Enzymes"/>
</dbReference>
<dbReference type="EMBL" id="CP060825">
    <property type="protein sequence ID" value="QNP66003.1"/>
    <property type="molecule type" value="Genomic_DNA"/>
</dbReference>
<dbReference type="RefSeq" id="WP_187743066.1">
    <property type="nucleotide sequence ID" value="NZ_CP060825.1"/>
</dbReference>
<evidence type="ECO:0000256" key="7">
    <source>
        <dbReference type="SAM" id="MobiDB-lite"/>
    </source>
</evidence>